<organism evidence="1 2">
    <name type="scientific">Photobacterium sp. (strain ATCC 43367)</name>
    <dbReference type="NCBI Taxonomy" id="379097"/>
    <lineage>
        <taxon>Bacteria</taxon>
        <taxon>Pseudomonadati</taxon>
        <taxon>Pseudomonadota</taxon>
        <taxon>Gammaproteobacteria</taxon>
        <taxon>Vibrionales</taxon>
        <taxon>Vibrionaceae</taxon>
        <taxon>Vibrio</taxon>
        <taxon>Vibrio oreintalis group</taxon>
    </lineage>
</organism>
<dbReference type="Proteomes" id="UP000030451">
    <property type="component" value="Unassembled WGS sequence"/>
</dbReference>
<comment type="caution">
    <text evidence="1">The sequence shown here is derived from an EMBL/GenBank/DDBJ whole genome shotgun (WGS) entry which is preliminary data.</text>
</comment>
<evidence type="ECO:0000313" key="1">
    <source>
        <dbReference type="EMBL" id="KGY10060.1"/>
    </source>
</evidence>
<accession>A0A0A5I0M8</accession>
<dbReference type="EMBL" id="JRWP01000004">
    <property type="protein sequence ID" value="KGY10060.1"/>
    <property type="molecule type" value="Genomic_DNA"/>
</dbReference>
<name>A0A0A5I0M8_PHOS4</name>
<dbReference type="RefSeq" id="WP_038188175.1">
    <property type="nucleotide sequence ID" value="NZ_JRWP01000004.1"/>
</dbReference>
<protein>
    <submittedName>
        <fullName evidence="1">Uncharacterized protein</fullName>
    </submittedName>
</protein>
<dbReference type="STRING" id="379097.SE23_06660"/>
<dbReference type="OrthoDB" id="5917490at2"/>
<gene>
    <name evidence="1" type="ORF">NM06_03850</name>
</gene>
<evidence type="ECO:0000313" key="2">
    <source>
        <dbReference type="Proteomes" id="UP000030451"/>
    </source>
</evidence>
<sequence length="142" mass="15971">MPSIIKFALIALALCAGFFAGDLYHWYKSEAARPSLDDYCLLSTKPCSENDITVTLDRDVSQPLIPTQIQVEWSSSDSDSLLLTLEGYEMEMGITLFKLNKKQDNIYTGEILLPVCTLEAMTWVGQLSDGKRQINTAIRMER</sequence>
<dbReference type="AlphaFoldDB" id="A0A0A5I0M8"/>
<proteinExistence type="predicted"/>
<reference evidence="1 2" key="1">
    <citation type="submission" date="2014-10" db="EMBL/GenBank/DDBJ databases">
        <title>Genome sequencing of Vibrio sinaloensis T08.</title>
        <authorList>
            <person name="Chan K.-G."/>
            <person name="Mohamad N.I."/>
        </authorList>
    </citation>
    <scope>NUCLEOTIDE SEQUENCE [LARGE SCALE GENOMIC DNA]</scope>
    <source>
        <strain evidence="1 2">T08</strain>
    </source>
</reference>